<dbReference type="RefSeq" id="WP_211106893.1">
    <property type="nucleotide sequence ID" value="NZ_VITV01000003.1"/>
</dbReference>
<evidence type="ECO:0000313" key="3">
    <source>
        <dbReference type="EMBL" id="TWB77243.1"/>
    </source>
</evidence>
<dbReference type="AlphaFoldDB" id="A0A560K1N2"/>
<feature type="chain" id="PRO_5022181375" evidence="1">
    <location>
        <begin position="26"/>
        <end position="157"/>
    </location>
</feature>
<evidence type="ECO:0000313" key="4">
    <source>
        <dbReference type="Proteomes" id="UP000320516"/>
    </source>
</evidence>
<keyword evidence="1" id="KW-0732">Signal</keyword>
<dbReference type="Proteomes" id="UP000320516">
    <property type="component" value="Unassembled WGS sequence"/>
</dbReference>
<dbReference type="EMBL" id="VITV01000003">
    <property type="protein sequence ID" value="TWB77243.1"/>
    <property type="molecule type" value="Genomic_DNA"/>
</dbReference>
<protein>
    <submittedName>
        <fullName evidence="3">SnoaL-like protein</fullName>
    </submittedName>
</protein>
<feature type="signal peptide" evidence="1">
    <location>
        <begin position="1"/>
        <end position="25"/>
    </location>
</feature>
<gene>
    <name evidence="3" type="ORF">FBZ87_10357</name>
</gene>
<dbReference type="SUPFAM" id="SSF54427">
    <property type="entry name" value="NTF2-like"/>
    <property type="match status" value="1"/>
</dbReference>
<comment type="caution">
    <text evidence="3">The sequence shown here is derived from an EMBL/GenBank/DDBJ whole genome shotgun (WGS) entry which is preliminary data.</text>
</comment>
<evidence type="ECO:0000256" key="1">
    <source>
        <dbReference type="SAM" id="SignalP"/>
    </source>
</evidence>
<dbReference type="Pfam" id="PF12680">
    <property type="entry name" value="SnoaL_2"/>
    <property type="match status" value="1"/>
</dbReference>
<feature type="domain" description="SnoaL-like" evidence="2">
    <location>
        <begin position="51"/>
        <end position="150"/>
    </location>
</feature>
<proteinExistence type="predicted"/>
<reference evidence="3 4" key="1">
    <citation type="submission" date="2019-06" db="EMBL/GenBank/DDBJ databases">
        <title>Genomic Encyclopedia of Type Strains, Phase IV (KMG-V): Genome sequencing to study the core and pangenomes of soil and plant-associated prokaryotes.</title>
        <authorList>
            <person name="Whitman W."/>
        </authorList>
    </citation>
    <scope>NUCLEOTIDE SEQUENCE [LARGE SCALE GENOMIC DNA]</scope>
    <source>
        <strain evidence="3 4">BR 12005</strain>
    </source>
</reference>
<evidence type="ECO:0000259" key="2">
    <source>
        <dbReference type="Pfam" id="PF12680"/>
    </source>
</evidence>
<dbReference type="InterPro" id="IPR032710">
    <property type="entry name" value="NTF2-like_dom_sf"/>
</dbReference>
<sequence>MKPPSKFGLLMLALFSTAAARGTHAAPAQTQVLDTAPATNEQIAAAQTLIDKHFALWNSNDMSKYRQAYDAIYAKNFLMADYSGVARNYDDVVALIQKVQAAHPGFHFTPKPVAINHGLGRVTWGYGPADDPTLITGEDIFTIEDGKITSLRVFLNK</sequence>
<name>A0A560K1N2_9PROT</name>
<dbReference type="Gene3D" id="3.10.450.50">
    <property type="match status" value="1"/>
</dbReference>
<accession>A0A560K1N2</accession>
<organism evidence="3 4">
    <name type="scientific">Nitrospirillum amazonense</name>
    <dbReference type="NCBI Taxonomy" id="28077"/>
    <lineage>
        <taxon>Bacteria</taxon>
        <taxon>Pseudomonadati</taxon>
        <taxon>Pseudomonadota</taxon>
        <taxon>Alphaproteobacteria</taxon>
        <taxon>Rhodospirillales</taxon>
        <taxon>Azospirillaceae</taxon>
        <taxon>Nitrospirillum</taxon>
    </lineage>
</organism>
<dbReference type="InterPro" id="IPR037401">
    <property type="entry name" value="SnoaL-like"/>
</dbReference>